<reference evidence="2" key="1">
    <citation type="submission" date="2021-01" db="EMBL/GenBank/DDBJ databases">
        <title>Whole genome shotgun sequence of Actinoplanes rishiriensis NBRC 108556.</title>
        <authorList>
            <person name="Komaki H."/>
            <person name="Tamura T."/>
        </authorList>
    </citation>
    <scope>NUCLEOTIDE SEQUENCE</scope>
    <source>
        <strain evidence="2">NBRC 108556</strain>
    </source>
</reference>
<organism evidence="2 3">
    <name type="scientific">Paractinoplanes rishiriensis</name>
    <dbReference type="NCBI Taxonomy" id="1050105"/>
    <lineage>
        <taxon>Bacteria</taxon>
        <taxon>Bacillati</taxon>
        <taxon>Actinomycetota</taxon>
        <taxon>Actinomycetes</taxon>
        <taxon>Micromonosporales</taxon>
        <taxon>Micromonosporaceae</taxon>
        <taxon>Paractinoplanes</taxon>
    </lineage>
</organism>
<feature type="region of interest" description="Disordered" evidence="1">
    <location>
        <begin position="1"/>
        <end position="22"/>
    </location>
</feature>
<gene>
    <name evidence="2" type="ORF">Ari01nite_07800</name>
</gene>
<evidence type="ECO:0000256" key="1">
    <source>
        <dbReference type="SAM" id="MobiDB-lite"/>
    </source>
</evidence>
<protein>
    <submittedName>
        <fullName evidence="2">Uncharacterized protein</fullName>
    </submittedName>
</protein>
<name>A0A919JR25_9ACTN</name>
<dbReference type="Proteomes" id="UP000636960">
    <property type="component" value="Unassembled WGS sequence"/>
</dbReference>
<dbReference type="AlphaFoldDB" id="A0A919JR25"/>
<dbReference type="InterPro" id="IPR045677">
    <property type="entry name" value="DUF6197"/>
</dbReference>
<evidence type="ECO:0000313" key="2">
    <source>
        <dbReference type="EMBL" id="GIE93315.1"/>
    </source>
</evidence>
<dbReference type="EMBL" id="BOMV01000007">
    <property type="protein sequence ID" value="GIE93315.1"/>
    <property type="molecule type" value="Genomic_DNA"/>
</dbReference>
<feature type="compositionally biased region" description="Polar residues" evidence="1">
    <location>
        <begin position="1"/>
        <end position="12"/>
    </location>
</feature>
<sequence>MNPTQNQDNQVPDTRPTGQDGIPAAGFEVWLRQVAEAVSGPVAIEPEPFPGAVAEVGYTVTYAGLRALAQAVAAAPDPVAQVLTSAALYLERHGWTQHVYYDPTATIFTPAADMVGAIAMVCYGGPCEAPAQHFDDPGFLDFEQAVLHLDRFLLVEYGSQAYEFNDAPGRRAEDVTAVLRKAATVPVHELMNALRVADAADVRLADLIGGGAG</sequence>
<evidence type="ECO:0000313" key="3">
    <source>
        <dbReference type="Proteomes" id="UP000636960"/>
    </source>
</evidence>
<dbReference type="RefSeq" id="WP_203779409.1">
    <property type="nucleotide sequence ID" value="NZ_BOMV01000007.1"/>
</dbReference>
<accession>A0A919JR25</accession>
<proteinExistence type="predicted"/>
<dbReference type="Pfam" id="PF19698">
    <property type="entry name" value="DUF6197"/>
    <property type="match status" value="1"/>
</dbReference>
<comment type="caution">
    <text evidence="2">The sequence shown here is derived from an EMBL/GenBank/DDBJ whole genome shotgun (WGS) entry which is preliminary data.</text>
</comment>
<keyword evidence="3" id="KW-1185">Reference proteome</keyword>